<feature type="compositionally biased region" description="Low complexity" evidence="1">
    <location>
        <begin position="121"/>
        <end position="130"/>
    </location>
</feature>
<evidence type="ECO:0008006" key="4">
    <source>
        <dbReference type="Google" id="ProtNLM"/>
    </source>
</evidence>
<dbReference type="EMBL" id="AP022565">
    <property type="protein sequence ID" value="BBX26800.1"/>
    <property type="molecule type" value="Genomic_DNA"/>
</dbReference>
<keyword evidence="3" id="KW-1185">Reference proteome</keyword>
<evidence type="ECO:0000313" key="2">
    <source>
        <dbReference type="EMBL" id="BBX26800.1"/>
    </source>
</evidence>
<proteinExistence type="predicted"/>
<sequence>MVVGASAVPIGVLATGIAAADDYAGKKYSDVQSELAAAGMKGVVAARSGDSLSDDDCVVTHSEKAHWHKGDNFAPVTDTELLDLNCNAAVASAKTPGNSAASPEGRAAIAEAKQQAEKEQQQAAAGQAKS</sequence>
<dbReference type="Proteomes" id="UP000466906">
    <property type="component" value="Chromosome"/>
</dbReference>
<gene>
    <name evidence="2" type="ORF">MALV_19250</name>
</gene>
<evidence type="ECO:0000313" key="3">
    <source>
        <dbReference type="Proteomes" id="UP000466906"/>
    </source>
</evidence>
<protein>
    <recommendedName>
        <fullName evidence="4">PASTA domain-containing protein</fullName>
    </recommendedName>
</protein>
<feature type="region of interest" description="Disordered" evidence="1">
    <location>
        <begin position="93"/>
        <end position="130"/>
    </location>
</feature>
<reference evidence="2 3" key="1">
    <citation type="journal article" date="2019" name="Emerg. Microbes Infect.">
        <title>Comprehensive subspecies identification of 175 nontuberculous mycobacteria species based on 7547 genomic profiles.</title>
        <authorList>
            <person name="Matsumoto Y."/>
            <person name="Kinjo T."/>
            <person name="Motooka D."/>
            <person name="Nabeya D."/>
            <person name="Jung N."/>
            <person name="Uechi K."/>
            <person name="Horii T."/>
            <person name="Iida T."/>
            <person name="Fujita J."/>
            <person name="Nakamura S."/>
        </authorList>
    </citation>
    <scope>NUCLEOTIDE SEQUENCE [LARGE SCALE GENOMIC DNA]</scope>
    <source>
        <strain evidence="2 3">JCM 12272</strain>
    </source>
</reference>
<dbReference type="KEGG" id="malv:MALV_19250"/>
<name>A0A6N4UPM4_9MYCO</name>
<accession>A0A6N4UPM4</accession>
<evidence type="ECO:0000256" key="1">
    <source>
        <dbReference type="SAM" id="MobiDB-lite"/>
    </source>
</evidence>
<organism evidence="2 3">
    <name type="scientific">Mycolicibacterium alvei</name>
    <dbReference type="NCBI Taxonomy" id="67081"/>
    <lineage>
        <taxon>Bacteria</taxon>
        <taxon>Bacillati</taxon>
        <taxon>Actinomycetota</taxon>
        <taxon>Actinomycetes</taxon>
        <taxon>Mycobacteriales</taxon>
        <taxon>Mycobacteriaceae</taxon>
        <taxon>Mycolicibacterium</taxon>
    </lineage>
</organism>
<dbReference type="AlphaFoldDB" id="A0A6N4UPM4"/>